<dbReference type="SUPFAM" id="SSF56112">
    <property type="entry name" value="Protein kinase-like (PK-like)"/>
    <property type="match status" value="1"/>
</dbReference>
<keyword evidence="9" id="KW-0808">Transferase</keyword>
<evidence type="ECO:0000259" key="22">
    <source>
        <dbReference type="PROSITE" id="PS51698"/>
    </source>
</evidence>
<evidence type="ECO:0000256" key="10">
    <source>
        <dbReference type="ARBA" id="ARBA00022692"/>
    </source>
</evidence>
<keyword evidence="17" id="KW-0325">Glycoprotein</keyword>
<feature type="coiled-coil region" evidence="18">
    <location>
        <begin position="473"/>
        <end position="528"/>
    </location>
</feature>
<evidence type="ECO:0000256" key="5">
    <source>
        <dbReference type="ARBA" id="ARBA00004906"/>
    </source>
</evidence>
<keyword evidence="12" id="KW-0967">Endosome</keyword>
<keyword evidence="13" id="KW-0833">Ubl conjugation pathway</keyword>
<comment type="similarity">
    <text evidence="6">Belongs to the peptidase A22B family.</text>
</comment>
<proteinExistence type="inferred from homology"/>
<dbReference type="GO" id="GO:0004672">
    <property type="term" value="F:protein kinase activity"/>
    <property type="evidence" value="ECO:0007669"/>
    <property type="project" value="InterPro"/>
</dbReference>
<evidence type="ECO:0000313" key="24">
    <source>
        <dbReference type="Proteomes" id="UP001279734"/>
    </source>
</evidence>
<dbReference type="SMART" id="SM00504">
    <property type="entry name" value="Ubox"/>
    <property type="match status" value="1"/>
</dbReference>
<dbReference type="FunFam" id="3.50.30.30:FF:000007">
    <property type="entry name" value="Signal peptide peptidase-like 3"/>
    <property type="match status" value="1"/>
</dbReference>
<dbReference type="Pfam" id="PF04258">
    <property type="entry name" value="Peptidase_A22B"/>
    <property type="match status" value="1"/>
</dbReference>
<dbReference type="GO" id="GO:0061630">
    <property type="term" value="F:ubiquitin protein ligase activity"/>
    <property type="evidence" value="ECO:0007669"/>
    <property type="project" value="UniProtKB-EC"/>
</dbReference>
<dbReference type="Gene3D" id="3.30.40.10">
    <property type="entry name" value="Zinc/RING finger domain, C3HC4 (zinc finger)"/>
    <property type="match status" value="1"/>
</dbReference>
<dbReference type="InterPro" id="IPR046450">
    <property type="entry name" value="PA_dom_sf"/>
</dbReference>
<evidence type="ECO:0000256" key="11">
    <source>
        <dbReference type="ARBA" id="ARBA00022729"/>
    </source>
</evidence>
<dbReference type="PROSITE" id="PS50011">
    <property type="entry name" value="PROTEIN_KINASE_DOM"/>
    <property type="match status" value="1"/>
</dbReference>
<dbReference type="PANTHER" id="PTHR45647:SF100">
    <property type="entry name" value="U-BOX DOMAIN-CONTAINING PROTEIN 33"/>
    <property type="match status" value="1"/>
</dbReference>
<comment type="subcellular location">
    <subcellularLocation>
        <location evidence="4">Endosome membrane</location>
        <topology evidence="4">Multi-pass membrane protein</topology>
    </subcellularLocation>
</comment>
<dbReference type="InterPro" id="IPR000719">
    <property type="entry name" value="Prot_kinase_dom"/>
</dbReference>
<feature type="transmembrane region" description="Helical" evidence="20">
    <location>
        <begin position="1202"/>
        <end position="1226"/>
    </location>
</feature>
<dbReference type="PROSITE" id="PS51698">
    <property type="entry name" value="U_BOX"/>
    <property type="match status" value="1"/>
</dbReference>
<evidence type="ECO:0000313" key="23">
    <source>
        <dbReference type="EMBL" id="GMH00512.1"/>
    </source>
</evidence>
<comment type="caution">
    <text evidence="23">The sequence shown here is derived from an EMBL/GenBank/DDBJ whole genome shotgun (WGS) entry which is preliminary data.</text>
</comment>
<dbReference type="GO" id="GO:0010008">
    <property type="term" value="C:endosome membrane"/>
    <property type="evidence" value="ECO:0007669"/>
    <property type="project" value="UniProtKB-SubCell"/>
</dbReference>
<evidence type="ECO:0000256" key="19">
    <source>
        <dbReference type="SAM" id="MobiDB-lite"/>
    </source>
</evidence>
<keyword evidence="16 20" id="KW-0472">Membrane</keyword>
<feature type="transmembrane region" description="Helical" evidence="20">
    <location>
        <begin position="1314"/>
        <end position="1338"/>
    </location>
</feature>
<evidence type="ECO:0000256" key="16">
    <source>
        <dbReference type="ARBA" id="ARBA00023136"/>
    </source>
</evidence>
<evidence type="ECO:0000256" key="9">
    <source>
        <dbReference type="ARBA" id="ARBA00022679"/>
    </source>
</evidence>
<evidence type="ECO:0000256" key="17">
    <source>
        <dbReference type="ARBA" id="ARBA00023180"/>
    </source>
</evidence>
<feature type="transmembrane region" description="Helical" evidence="20">
    <location>
        <begin position="1259"/>
        <end position="1277"/>
    </location>
</feature>
<dbReference type="SUPFAM" id="SSF57850">
    <property type="entry name" value="RING/U-box"/>
    <property type="match status" value="1"/>
</dbReference>
<evidence type="ECO:0000256" key="13">
    <source>
        <dbReference type="ARBA" id="ARBA00022786"/>
    </source>
</evidence>
<dbReference type="Proteomes" id="UP001279734">
    <property type="component" value="Unassembled WGS sequence"/>
</dbReference>
<dbReference type="GO" id="GO:0042500">
    <property type="term" value="F:aspartic endopeptidase activity, intramembrane cleaving"/>
    <property type="evidence" value="ECO:0007669"/>
    <property type="project" value="InterPro"/>
</dbReference>
<dbReference type="PANTHER" id="PTHR45647">
    <property type="entry name" value="OS02G0152300 PROTEIN"/>
    <property type="match status" value="1"/>
</dbReference>
<organism evidence="23 24">
    <name type="scientific">Nepenthes gracilis</name>
    <name type="common">Slender pitcher plant</name>
    <dbReference type="NCBI Taxonomy" id="150966"/>
    <lineage>
        <taxon>Eukaryota</taxon>
        <taxon>Viridiplantae</taxon>
        <taxon>Streptophyta</taxon>
        <taxon>Embryophyta</taxon>
        <taxon>Tracheophyta</taxon>
        <taxon>Spermatophyta</taxon>
        <taxon>Magnoliopsida</taxon>
        <taxon>eudicotyledons</taxon>
        <taxon>Gunneridae</taxon>
        <taxon>Pentapetalae</taxon>
        <taxon>Caryophyllales</taxon>
        <taxon>Nepenthaceae</taxon>
        <taxon>Nepenthes</taxon>
    </lineage>
</organism>
<dbReference type="EMBL" id="BSYO01000002">
    <property type="protein sequence ID" value="GMH00512.1"/>
    <property type="molecule type" value="Genomic_DNA"/>
</dbReference>
<comment type="function">
    <text evidence="3">Functions as an E3 ubiquitin ligase.</text>
</comment>
<evidence type="ECO:0000256" key="2">
    <source>
        <dbReference type="ARBA" id="ARBA00003012"/>
    </source>
</evidence>
<name>A0AAD3RWT5_NEPGR</name>
<feature type="domain" description="U-box" evidence="22">
    <location>
        <begin position="831"/>
        <end position="905"/>
    </location>
</feature>
<dbReference type="InterPro" id="IPR006639">
    <property type="entry name" value="Preselin/SPP"/>
</dbReference>
<keyword evidence="24" id="KW-1185">Reference proteome</keyword>
<dbReference type="Pfam" id="PF04564">
    <property type="entry name" value="U-box"/>
    <property type="match status" value="1"/>
</dbReference>
<keyword evidence="8" id="KW-0645">Protease</keyword>
<evidence type="ECO:0000256" key="4">
    <source>
        <dbReference type="ARBA" id="ARBA00004337"/>
    </source>
</evidence>
<dbReference type="GO" id="GO:0006508">
    <property type="term" value="P:proteolysis"/>
    <property type="evidence" value="ECO:0007669"/>
    <property type="project" value="UniProtKB-KW"/>
</dbReference>
<dbReference type="Pfam" id="PF07714">
    <property type="entry name" value="PK_Tyr_Ser-Thr"/>
    <property type="match status" value="1"/>
</dbReference>
<reference evidence="23" key="1">
    <citation type="submission" date="2023-05" db="EMBL/GenBank/DDBJ databases">
        <title>Nepenthes gracilis genome sequencing.</title>
        <authorList>
            <person name="Fukushima K."/>
        </authorList>
    </citation>
    <scope>NUCLEOTIDE SEQUENCE</scope>
    <source>
        <strain evidence="23">SING2019-196</strain>
    </source>
</reference>
<feature type="transmembrane region" description="Helical" evidence="20">
    <location>
        <begin position="1350"/>
        <end position="1369"/>
    </location>
</feature>
<dbReference type="InterPro" id="IPR051348">
    <property type="entry name" value="U-box_ubiquitin_ligases"/>
</dbReference>
<dbReference type="CDD" id="cd01989">
    <property type="entry name" value="USP_STK_Ubox_N"/>
    <property type="match status" value="1"/>
</dbReference>
<comment type="pathway">
    <text evidence="5">Protein modification; protein ubiquitination.</text>
</comment>
<dbReference type="Gene3D" id="3.30.200.20">
    <property type="entry name" value="Phosphorylase Kinase, domain 1"/>
    <property type="match status" value="1"/>
</dbReference>
<comment type="catalytic activity">
    <reaction evidence="1">
        <text>S-ubiquitinyl-[E2 ubiquitin-conjugating enzyme]-L-cysteine + [acceptor protein]-L-lysine = [E2 ubiquitin-conjugating enzyme]-L-cysteine + N(6)-ubiquitinyl-[acceptor protein]-L-lysine.</text>
        <dbReference type="EC" id="2.3.2.27"/>
    </reaction>
</comment>
<dbReference type="GO" id="GO:0005524">
    <property type="term" value="F:ATP binding"/>
    <property type="evidence" value="ECO:0007669"/>
    <property type="project" value="InterPro"/>
</dbReference>
<feature type="region of interest" description="Disordered" evidence="19">
    <location>
        <begin position="57"/>
        <end position="94"/>
    </location>
</feature>
<dbReference type="CDD" id="cd16655">
    <property type="entry name" value="RING-Ubox_WDSUB1-like"/>
    <property type="match status" value="1"/>
</dbReference>
<gene>
    <name evidence="23" type="ORF">Nepgr_002351</name>
</gene>
<dbReference type="Gene3D" id="3.50.30.30">
    <property type="match status" value="1"/>
</dbReference>
<dbReference type="InterPro" id="IPR011009">
    <property type="entry name" value="Kinase-like_dom_sf"/>
</dbReference>
<keyword evidence="11" id="KW-0732">Signal</keyword>
<evidence type="ECO:0000256" key="14">
    <source>
        <dbReference type="ARBA" id="ARBA00022801"/>
    </source>
</evidence>
<dbReference type="InterPro" id="IPR007369">
    <property type="entry name" value="Peptidase_A22B_SPP"/>
</dbReference>
<dbReference type="Gene3D" id="1.10.510.10">
    <property type="entry name" value="Transferase(Phosphotransferase) domain 1"/>
    <property type="match status" value="1"/>
</dbReference>
<feature type="transmembrane region" description="Helical" evidence="20">
    <location>
        <begin position="1140"/>
        <end position="1161"/>
    </location>
</feature>
<dbReference type="SUPFAM" id="SSF52025">
    <property type="entry name" value="PA domain"/>
    <property type="match status" value="1"/>
</dbReference>
<evidence type="ECO:0000256" key="7">
    <source>
        <dbReference type="ARBA" id="ARBA00012483"/>
    </source>
</evidence>
<dbReference type="EC" id="2.3.2.27" evidence="7"/>
<evidence type="ECO:0000256" key="8">
    <source>
        <dbReference type="ARBA" id="ARBA00022670"/>
    </source>
</evidence>
<dbReference type="GO" id="GO:0016567">
    <property type="term" value="P:protein ubiquitination"/>
    <property type="evidence" value="ECO:0007669"/>
    <property type="project" value="InterPro"/>
</dbReference>
<protein>
    <recommendedName>
        <fullName evidence="7">RING-type E3 ubiquitin transferase</fullName>
        <ecNumber evidence="7">2.3.2.27</ecNumber>
    </recommendedName>
</protein>
<evidence type="ECO:0000256" key="1">
    <source>
        <dbReference type="ARBA" id="ARBA00000900"/>
    </source>
</evidence>
<keyword evidence="18" id="KW-0175">Coiled coil</keyword>
<evidence type="ECO:0000259" key="21">
    <source>
        <dbReference type="PROSITE" id="PS50011"/>
    </source>
</evidence>
<evidence type="ECO:0000256" key="6">
    <source>
        <dbReference type="ARBA" id="ARBA00006859"/>
    </source>
</evidence>
<dbReference type="Pfam" id="PF02225">
    <property type="entry name" value="PA"/>
    <property type="match status" value="1"/>
</dbReference>
<keyword evidence="10 20" id="KW-0812">Transmembrane</keyword>
<evidence type="ECO:0000256" key="18">
    <source>
        <dbReference type="SAM" id="Coils"/>
    </source>
</evidence>
<comment type="function">
    <text evidence="2">Intramembrane-cleaving aspartic protease (I-CLiP) that cleaves type II membrane signal peptides in the hydrophobic plane of the membrane.</text>
</comment>
<evidence type="ECO:0000256" key="3">
    <source>
        <dbReference type="ARBA" id="ARBA00003861"/>
    </source>
</evidence>
<feature type="transmembrane region" description="Helical" evidence="20">
    <location>
        <begin position="1375"/>
        <end position="1394"/>
    </location>
</feature>
<dbReference type="InterPro" id="IPR003137">
    <property type="entry name" value="PA_domain"/>
</dbReference>
<dbReference type="SUPFAM" id="SSF52402">
    <property type="entry name" value="Adenine nucleotide alpha hydrolases-like"/>
    <property type="match status" value="1"/>
</dbReference>
<dbReference type="InterPro" id="IPR013083">
    <property type="entry name" value="Znf_RING/FYVE/PHD"/>
</dbReference>
<evidence type="ECO:0000256" key="15">
    <source>
        <dbReference type="ARBA" id="ARBA00022989"/>
    </source>
</evidence>
<evidence type="ECO:0000256" key="12">
    <source>
        <dbReference type="ARBA" id="ARBA00022753"/>
    </source>
</evidence>
<sequence length="1481" mass="165986">MGRNRGKLCHRLDSAACIVIKYEIWNSKLGKERCRSGIVVEDGLNAVVDGSNSEGWKITDGEATRSRPPTHRSLATKATESGGRCHQSRKSTARKFRITREKRREEESLCTHWGSMGTEVPEITQQMDLLAFPDLEAAVDDKLYVAVGREVRESQSTLLWAIQNSGGRKICIVHVHQPAQLIPILGGKFHVSQLKQHEVRAYHEIERQIMFQSLDEYLDICGQLGVQAEKLHIVMDSIEKGILELISQYKIEKLVMGAATDQSYYVKMMEPKSKKAMYVHLHAPAYCHIWFICKGNLIFMRDGSLPASPNAKNELLHTFKSLSSVDRSSKPQVRSLGQDLYSGEGTLDFVGSRGSIRGLPFADDMEGSSYYVSRNSSSDPLESCTWSYTRDKHHQFDTVEETVNYELSERRKASEELVRCQKAEMEAVCRAKASESLYVEELRKRKENEKTLENMEWHQEKIMEELQIATDLKLSLESKIVDYEQMVKDLQERMIPNVEMLQIYEKERDEMRAERDNVIKIAEELLNQSVEATARTDSPKFFCTLSFSDIKESTNDFDPSSQLSESDYGSIYKGSLCHTQVAIRMLCLDGLQGPSKFQQEVEVLSKFRHPNLVTLVGACPEACALIYEFLPNGSLEDRLRCKDNTSPLSWKTRIRIATELCSVLIFLHSRKPQGVVHGALTPACILLDSTFTCKIYDFGSLTLPNDENSSFTSSSYTSPYIDPEFLETEVVTLKLDVFSFGIILLQLLTGKPVFEIREEVQHALDEGDFNSLLDSSAGQWPFVQAEQLARLALRCCDVNPSNRPDLESDVWMVLKPIMVSGGGWLQNWVGEAPSYFICPILQEVMNDPHVAADGYTYEAEALRGWLESGHDTSPMTNLRLEHCNLLPNHALRSAIQEWLQQYGYSGSDEWVFRPSLSLLSPYLPFLSLSLACSVSPCWIVHEDDETPKRPGCQNNFVLVKVPTWVDGRQSIEYVGIGARFGSTLESREKHANQTRLVLADPLDCCSTPKNKLAGEVILVRRGNCSFTSKANIAEDAGASGILFVNNNTGLFKMVCEKDADTDIQIPRSHAPARCGFNVGKLYKQQFHGFGAVVLPKASCTWSAREAVIEQEKLLKDASDEFPDIVGTGSVGFVNISTRSAVLFVAIASCFLVMLYKLMSLWFIEVLVILFCIGGIEGLQTCLVALLSRWFEHAAESFVKVPFLGAVSYLTMAVSPFCTAFAVVWAVYRRISFAWIGQDILGIALMVSVLQIVRVPNLKVGTVLLSCGFFYDIFWVFVSKLWFHESVMIVVAQGYRSGEDGIPLLLKIPRMFDPWGGYSIIGFGDIILPGLLLAFSLRYDWLANKTLQGGYFLWAMTAYGFGLLMTYVALNMMDGHGQPALLYIVPFTLGTLLTLGKQRDRQISSYSYSKAHISRALSSRNQEKVLLIVVIFKLSTISDSGGCRLTVFYPPLSFGRGKDAILCNSCLKILVSGSYISNALSV</sequence>
<dbReference type="InterPro" id="IPR003613">
    <property type="entry name" value="Ubox_domain"/>
</dbReference>
<evidence type="ECO:0000256" key="20">
    <source>
        <dbReference type="SAM" id="Phobius"/>
    </source>
</evidence>
<keyword evidence="15 20" id="KW-1133">Transmembrane helix</keyword>
<keyword evidence="14" id="KW-0378">Hydrolase</keyword>
<dbReference type="InterPro" id="IPR001245">
    <property type="entry name" value="Ser-Thr/Tyr_kinase_cat_dom"/>
</dbReference>
<feature type="domain" description="Protein kinase" evidence="21">
    <location>
        <begin position="557"/>
        <end position="818"/>
    </location>
</feature>
<accession>A0AAD3RWT5</accession>
<feature type="transmembrane region" description="Helical" evidence="20">
    <location>
        <begin position="1167"/>
        <end position="1190"/>
    </location>
</feature>
<dbReference type="SMART" id="SM00730">
    <property type="entry name" value="PSN"/>
    <property type="match status" value="1"/>
</dbReference>